<dbReference type="STRING" id="1499687.BN1080_00560"/>
<evidence type="ECO:0008006" key="3">
    <source>
        <dbReference type="Google" id="ProtNLM"/>
    </source>
</evidence>
<dbReference type="RefSeq" id="WP_234398916.1">
    <property type="nucleotide sequence ID" value="NZ_CCXS01000001.1"/>
</dbReference>
<organism evidence="1 2">
    <name type="scientific">Planococcus massiliensis</name>
    <dbReference type="NCBI Taxonomy" id="1499687"/>
    <lineage>
        <taxon>Bacteria</taxon>
        <taxon>Bacillati</taxon>
        <taxon>Bacillota</taxon>
        <taxon>Bacilli</taxon>
        <taxon>Bacillales</taxon>
        <taxon>Caryophanaceae</taxon>
        <taxon>Planococcus</taxon>
    </lineage>
</organism>
<reference evidence="1 2" key="1">
    <citation type="submission" date="2014-09" db="EMBL/GenBank/DDBJ databases">
        <authorList>
            <person name="Urmite Genomes Urmite Genomes"/>
        </authorList>
    </citation>
    <scope>NUCLEOTIDE SEQUENCE [LARGE SCALE GENOMIC DNA]</scope>
    <source>
        <strain evidence="1 2">ES2</strain>
    </source>
</reference>
<dbReference type="AlphaFoldDB" id="A0A098EIL4"/>
<keyword evidence="2" id="KW-1185">Reference proteome</keyword>
<gene>
    <name evidence="1" type="ORF">BN1080_00560</name>
</gene>
<name>A0A098EIL4_9BACL</name>
<dbReference type="Proteomes" id="UP000043699">
    <property type="component" value="Unassembled WGS sequence"/>
</dbReference>
<sequence length="64" mass="7318">MILTKLVNRVSHEQANQAISYASHSLVTEGFEVTHEDKNFVRSVLTGEQTEAQFHRAIKMKFDV</sequence>
<proteinExistence type="predicted"/>
<evidence type="ECO:0000313" key="1">
    <source>
        <dbReference type="EMBL" id="CEG21647.1"/>
    </source>
</evidence>
<protein>
    <recommendedName>
        <fullName evidence="3">Antitoxin VbhA domain-containing protein</fullName>
    </recommendedName>
</protein>
<dbReference type="EMBL" id="CCXS01000001">
    <property type="protein sequence ID" value="CEG21647.1"/>
    <property type="molecule type" value="Genomic_DNA"/>
</dbReference>
<evidence type="ECO:0000313" key="2">
    <source>
        <dbReference type="Proteomes" id="UP000043699"/>
    </source>
</evidence>
<accession>A0A098EIL4</accession>